<feature type="binding site" evidence="10">
    <location>
        <position position="257"/>
    </location>
    <ligand>
        <name>Zn(2+)</name>
        <dbReference type="ChEBI" id="CHEBI:29105"/>
    </ligand>
</feature>
<evidence type="ECO:0000259" key="11">
    <source>
        <dbReference type="PROSITE" id="PS50936"/>
    </source>
</evidence>
<comment type="function">
    <text evidence="10">One of several proteins that assist in the late maturation steps of the functional core of the 30S ribosomal subunit. Helps release RbfA from mature subunits. May play a role in the assembly of ribosomal proteins into the subunit. Circularly permuted GTPase that catalyzes slow GTP hydrolysis, GTPase activity is stimulated by the 30S ribosomal subunit.</text>
</comment>
<dbReference type="CDD" id="cd01854">
    <property type="entry name" value="YjeQ_EngC"/>
    <property type="match status" value="1"/>
</dbReference>
<dbReference type="CDD" id="cd04466">
    <property type="entry name" value="S1_YloQ_GTPase"/>
    <property type="match status" value="1"/>
</dbReference>
<keyword evidence="7 10" id="KW-0862">Zinc</keyword>
<dbReference type="InterPro" id="IPR027417">
    <property type="entry name" value="P-loop_NTPase"/>
</dbReference>
<dbReference type="Gene3D" id="3.40.50.300">
    <property type="entry name" value="P-loop containing nucleotide triphosphate hydrolases"/>
    <property type="match status" value="1"/>
</dbReference>
<dbReference type="InterPro" id="IPR012340">
    <property type="entry name" value="NA-bd_OB-fold"/>
</dbReference>
<reference evidence="13 14" key="1">
    <citation type="submission" date="2019-03" db="EMBL/GenBank/DDBJ databases">
        <title>Genomic Encyclopedia of Type Strains, Phase IV (KMG-IV): sequencing the most valuable type-strain genomes for metagenomic binning, comparative biology and taxonomic classification.</title>
        <authorList>
            <person name="Goeker M."/>
        </authorList>
    </citation>
    <scope>NUCLEOTIDE SEQUENCE [LARGE SCALE GENOMIC DNA]</scope>
    <source>
        <strain evidence="13 14">DSM 100433</strain>
    </source>
</reference>
<evidence type="ECO:0000256" key="3">
    <source>
        <dbReference type="ARBA" id="ARBA00022723"/>
    </source>
</evidence>
<dbReference type="SUPFAM" id="SSF50249">
    <property type="entry name" value="Nucleic acid-binding proteins"/>
    <property type="match status" value="1"/>
</dbReference>
<comment type="subunit">
    <text evidence="10">Monomer. Associates with 30S ribosomal subunit, binds 16S rRNA.</text>
</comment>
<dbReference type="EMBL" id="SLUK01000007">
    <property type="protein sequence ID" value="TCL42988.1"/>
    <property type="molecule type" value="Genomic_DNA"/>
</dbReference>
<keyword evidence="1 10" id="KW-0963">Cytoplasm</keyword>
<dbReference type="Pfam" id="PF16745">
    <property type="entry name" value="RsgA_N"/>
    <property type="match status" value="1"/>
</dbReference>
<feature type="binding site" evidence="10">
    <location>
        <position position="265"/>
    </location>
    <ligand>
        <name>Zn(2+)</name>
        <dbReference type="ChEBI" id="CHEBI:29105"/>
    </ligand>
</feature>
<dbReference type="GO" id="GO:0042274">
    <property type="term" value="P:ribosomal small subunit biogenesis"/>
    <property type="evidence" value="ECO:0007669"/>
    <property type="project" value="UniProtKB-UniRule"/>
</dbReference>
<comment type="subcellular location">
    <subcellularLocation>
        <location evidence="10">Cytoplasm</location>
    </subcellularLocation>
</comment>
<evidence type="ECO:0000313" key="14">
    <source>
        <dbReference type="Proteomes" id="UP000294682"/>
    </source>
</evidence>
<name>A0A9X8UIJ1_9FIRM</name>
<dbReference type="PROSITE" id="PS51721">
    <property type="entry name" value="G_CP"/>
    <property type="match status" value="1"/>
</dbReference>
<dbReference type="Gene3D" id="2.40.50.140">
    <property type="entry name" value="Nucleic acid-binding proteins"/>
    <property type="match status" value="1"/>
</dbReference>
<proteinExistence type="inferred from homology"/>
<dbReference type="InterPro" id="IPR031944">
    <property type="entry name" value="RsgA_N"/>
</dbReference>
<accession>A0A9X8UIJ1</accession>
<keyword evidence="3 10" id="KW-0479">Metal-binding</keyword>
<keyword evidence="5 10" id="KW-0547">Nucleotide-binding</keyword>
<dbReference type="GO" id="GO:0005525">
    <property type="term" value="F:GTP binding"/>
    <property type="evidence" value="ECO:0007669"/>
    <property type="project" value="UniProtKB-UniRule"/>
</dbReference>
<evidence type="ECO:0000256" key="8">
    <source>
        <dbReference type="ARBA" id="ARBA00022884"/>
    </source>
</evidence>
<evidence type="ECO:0000256" key="9">
    <source>
        <dbReference type="ARBA" id="ARBA00023134"/>
    </source>
</evidence>
<comment type="cofactor">
    <cofactor evidence="10">
        <name>Zn(2+)</name>
        <dbReference type="ChEBI" id="CHEBI:29105"/>
    </cofactor>
    <text evidence="10">Binds 1 zinc ion per subunit.</text>
</comment>
<gene>
    <name evidence="10" type="primary">rsgA</name>
    <name evidence="13" type="ORF">EDD78_10789</name>
</gene>
<feature type="domain" description="CP-type G" evidence="12">
    <location>
        <begin position="66"/>
        <end position="225"/>
    </location>
</feature>
<feature type="binding site" evidence="10">
    <location>
        <begin position="167"/>
        <end position="175"/>
    </location>
    <ligand>
        <name>GTP</name>
        <dbReference type="ChEBI" id="CHEBI:37565"/>
    </ligand>
</feature>
<dbReference type="HAMAP" id="MF_01820">
    <property type="entry name" value="GTPase_RsgA"/>
    <property type="match status" value="1"/>
</dbReference>
<dbReference type="InterPro" id="IPR030378">
    <property type="entry name" value="G_CP_dom"/>
</dbReference>
<dbReference type="Gene3D" id="1.10.40.50">
    <property type="entry name" value="Probable gtpase engc, domain 3"/>
    <property type="match status" value="1"/>
</dbReference>
<dbReference type="InterPro" id="IPR004881">
    <property type="entry name" value="Ribosome_biogen_GTPase_RsgA"/>
</dbReference>
<keyword evidence="14" id="KW-1185">Reference proteome</keyword>
<comment type="caution">
    <text evidence="13">The sequence shown here is derived from an EMBL/GenBank/DDBJ whole genome shotgun (WGS) entry which is preliminary data.</text>
</comment>
<dbReference type="PROSITE" id="PS50936">
    <property type="entry name" value="ENGC_GTPASE"/>
    <property type="match status" value="1"/>
</dbReference>
<dbReference type="GO" id="GO:0003924">
    <property type="term" value="F:GTPase activity"/>
    <property type="evidence" value="ECO:0007669"/>
    <property type="project" value="UniProtKB-UniRule"/>
</dbReference>
<dbReference type="AlphaFoldDB" id="A0A9X8UIJ1"/>
<evidence type="ECO:0000256" key="7">
    <source>
        <dbReference type="ARBA" id="ARBA00022833"/>
    </source>
</evidence>
<dbReference type="SUPFAM" id="SSF52540">
    <property type="entry name" value="P-loop containing nucleoside triphosphate hydrolases"/>
    <property type="match status" value="1"/>
</dbReference>
<evidence type="ECO:0000259" key="12">
    <source>
        <dbReference type="PROSITE" id="PS51721"/>
    </source>
</evidence>
<keyword evidence="9 10" id="KW-0342">GTP-binding</keyword>
<evidence type="ECO:0000256" key="10">
    <source>
        <dbReference type="HAMAP-Rule" id="MF_01820"/>
    </source>
</evidence>
<feature type="binding site" evidence="10">
    <location>
        <position position="252"/>
    </location>
    <ligand>
        <name>Zn(2+)</name>
        <dbReference type="ChEBI" id="CHEBI:29105"/>
    </ligand>
</feature>
<dbReference type="Proteomes" id="UP000294682">
    <property type="component" value="Unassembled WGS sequence"/>
</dbReference>
<keyword evidence="2 10" id="KW-0690">Ribosome biogenesis</keyword>
<evidence type="ECO:0000256" key="4">
    <source>
        <dbReference type="ARBA" id="ARBA00022730"/>
    </source>
</evidence>
<evidence type="ECO:0000256" key="1">
    <source>
        <dbReference type="ARBA" id="ARBA00022490"/>
    </source>
</evidence>
<dbReference type="GO" id="GO:0019843">
    <property type="term" value="F:rRNA binding"/>
    <property type="evidence" value="ECO:0007669"/>
    <property type="project" value="UniProtKB-KW"/>
</dbReference>
<keyword evidence="4 10" id="KW-0699">rRNA-binding</keyword>
<comment type="similarity">
    <text evidence="10">Belongs to the TRAFAC class YlqF/YawG GTPase family. RsgA subfamily.</text>
</comment>
<protein>
    <recommendedName>
        <fullName evidence="10">Small ribosomal subunit biogenesis GTPase RsgA</fullName>
        <ecNumber evidence="10">3.6.1.-</ecNumber>
    </recommendedName>
</protein>
<dbReference type="InterPro" id="IPR010914">
    <property type="entry name" value="RsgA_GTPase_dom"/>
</dbReference>
<organism evidence="13 14">
    <name type="scientific">Harryflintia acetispora</name>
    <dbReference type="NCBI Taxonomy" id="1849041"/>
    <lineage>
        <taxon>Bacteria</taxon>
        <taxon>Bacillati</taxon>
        <taxon>Bacillota</taxon>
        <taxon>Clostridia</taxon>
        <taxon>Eubacteriales</taxon>
        <taxon>Oscillospiraceae</taxon>
        <taxon>Harryflintia</taxon>
    </lineage>
</organism>
<evidence type="ECO:0000256" key="5">
    <source>
        <dbReference type="ARBA" id="ARBA00022741"/>
    </source>
</evidence>
<dbReference type="OrthoDB" id="9809485at2"/>
<dbReference type="GO" id="GO:0005737">
    <property type="term" value="C:cytoplasm"/>
    <property type="evidence" value="ECO:0007669"/>
    <property type="project" value="UniProtKB-SubCell"/>
</dbReference>
<sequence>MTPEYQQGLIVRALGGFYYVKTPGGTYECKARGLFRKEGISPLVGDRVKIQLTGQQGFIEEIDERRNSLIRPPVANLDRLVLVVSVVSPPPNLLVLDKMIAIAEYKNIEPVLAVTKTDLCEDSSEYDRLCALYREAGFRVFAVSAVTREGTRPLREYLSDGINCFCGNTGAGKSSLLNAIMPDLALKTAEISQKLGRGRHTTRHAELYELEGGGYIADTPGFSAVELSRYEVIRKEELQRCFREFAPYLDGCRFTGCSHTCEKGCAVLIAAGEGRIAESRLQSYRVMYEDAKQIKEWELDKR</sequence>
<evidence type="ECO:0000313" key="13">
    <source>
        <dbReference type="EMBL" id="TCL42988.1"/>
    </source>
</evidence>
<feature type="binding site" evidence="10">
    <location>
        <position position="259"/>
    </location>
    <ligand>
        <name>Zn(2+)</name>
        <dbReference type="ChEBI" id="CHEBI:29105"/>
    </ligand>
</feature>
<dbReference type="NCBIfam" id="TIGR00157">
    <property type="entry name" value="ribosome small subunit-dependent GTPase A"/>
    <property type="match status" value="1"/>
</dbReference>
<dbReference type="PANTHER" id="PTHR32120:SF11">
    <property type="entry name" value="SMALL RIBOSOMAL SUBUNIT BIOGENESIS GTPASE RSGA 1, MITOCHONDRIAL-RELATED"/>
    <property type="match status" value="1"/>
</dbReference>
<keyword evidence="8 10" id="KW-0694">RNA-binding</keyword>
<feature type="binding site" evidence="10">
    <location>
        <begin position="115"/>
        <end position="118"/>
    </location>
    <ligand>
        <name>GTP</name>
        <dbReference type="ChEBI" id="CHEBI:37565"/>
    </ligand>
</feature>
<dbReference type="PANTHER" id="PTHR32120">
    <property type="entry name" value="SMALL RIBOSOMAL SUBUNIT BIOGENESIS GTPASE RSGA"/>
    <property type="match status" value="1"/>
</dbReference>
<dbReference type="Pfam" id="PF03193">
    <property type="entry name" value="RsgA_GTPase"/>
    <property type="match status" value="1"/>
</dbReference>
<dbReference type="RefSeq" id="WP_079700021.1">
    <property type="nucleotide sequence ID" value="NZ_JADNAH010000002.1"/>
</dbReference>
<feature type="domain" description="EngC GTPase" evidence="11">
    <location>
        <begin position="75"/>
        <end position="223"/>
    </location>
</feature>
<keyword evidence="6 10" id="KW-0378">Hydrolase</keyword>
<dbReference type="GO" id="GO:0046872">
    <property type="term" value="F:metal ion binding"/>
    <property type="evidence" value="ECO:0007669"/>
    <property type="project" value="UniProtKB-KW"/>
</dbReference>
<evidence type="ECO:0000256" key="2">
    <source>
        <dbReference type="ARBA" id="ARBA00022517"/>
    </source>
</evidence>
<dbReference type="EC" id="3.6.1.-" evidence="10"/>
<evidence type="ECO:0000256" key="6">
    <source>
        <dbReference type="ARBA" id="ARBA00022801"/>
    </source>
</evidence>